<dbReference type="GO" id="GO:0008253">
    <property type="term" value="F:5'-nucleotidase activity"/>
    <property type="evidence" value="ECO:0007669"/>
    <property type="project" value="UniProtKB-EC"/>
</dbReference>
<protein>
    <recommendedName>
        <fullName evidence="3">5'-nucleotidase</fullName>
        <ecNumber evidence="3">3.1.3.5</ecNumber>
    </recommendedName>
</protein>
<comment type="caution">
    <text evidence="9">The sequence shown here is derived from an EMBL/GenBank/DDBJ whole genome shotgun (WGS) entry which is preliminary data.</text>
</comment>
<evidence type="ECO:0000256" key="1">
    <source>
        <dbReference type="ARBA" id="ARBA00000815"/>
    </source>
</evidence>
<evidence type="ECO:0000256" key="8">
    <source>
        <dbReference type="ARBA" id="ARBA00023080"/>
    </source>
</evidence>
<reference evidence="10" key="1">
    <citation type="submission" date="2017-09" db="EMBL/GenBank/DDBJ databases">
        <title>Depth-based differentiation of microbial function through sediment-hosted aquifers and enrichment of novel symbionts in the deep terrestrial subsurface.</title>
        <authorList>
            <person name="Probst A.J."/>
            <person name="Ladd B."/>
            <person name="Jarett J.K."/>
            <person name="Geller-Mcgrath D.E."/>
            <person name="Sieber C.M.K."/>
            <person name="Emerson J.B."/>
            <person name="Anantharaman K."/>
            <person name="Thomas B.C."/>
            <person name="Malmstrom R."/>
            <person name="Stieglmeier M."/>
            <person name="Klingl A."/>
            <person name="Woyke T."/>
            <person name="Ryan C.M."/>
            <person name="Banfield J.F."/>
        </authorList>
    </citation>
    <scope>NUCLEOTIDE SEQUENCE [LARGE SCALE GENOMIC DNA]</scope>
</reference>
<evidence type="ECO:0000256" key="4">
    <source>
        <dbReference type="ARBA" id="ARBA00022723"/>
    </source>
</evidence>
<evidence type="ECO:0000256" key="3">
    <source>
        <dbReference type="ARBA" id="ARBA00012643"/>
    </source>
</evidence>
<keyword evidence="7" id="KW-0460">Magnesium</keyword>
<proteinExistence type="inferred from homology"/>
<keyword evidence="4" id="KW-0479">Metal-binding</keyword>
<dbReference type="FunFam" id="1.10.150.340:FF:000001">
    <property type="entry name" value="Cytosolic 5-nucleotidase 3-like"/>
    <property type="match status" value="1"/>
</dbReference>
<keyword evidence="8" id="KW-0546">Nucleotide metabolism</keyword>
<dbReference type="GO" id="GO:0009117">
    <property type="term" value="P:nucleotide metabolic process"/>
    <property type="evidence" value="ECO:0007669"/>
    <property type="project" value="UniProtKB-KW"/>
</dbReference>
<dbReference type="InterPro" id="IPR023214">
    <property type="entry name" value="HAD_sf"/>
</dbReference>
<dbReference type="Proteomes" id="UP000228964">
    <property type="component" value="Unassembled WGS sequence"/>
</dbReference>
<dbReference type="Gene3D" id="1.10.150.340">
    <property type="entry name" value="Pyrimidine 5'-nucleotidase (UMPH-1), N-terminal domain"/>
    <property type="match status" value="1"/>
</dbReference>
<dbReference type="SFLD" id="SFLDS00003">
    <property type="entry name" value="Haloacid_Dehalogenase"/>
    <property type="match status" value="1"/>
</dbReference>
<comment type="catalytic activity">
    <reaction evidence="1">
        <text>a ribonucleoside 5'-phosphate + H2O = a ribonucleoside + phosphate</text>
        <dbReference type="Rhea" id="RHEA:12484"/>
        <dbReference type="ChEBI" id="CHEBI:15377"/>
        <dbReference type="ChEBI" id="CHEBI:18254"/>
        <dbReference type="ChEBI" id="CHEBI:43474"/>
        <dbReference type="ChEBI" id="CHEBI:58043"/>
        <dbReference type="EC" id="3.1.3.5"/>
    </reaction>
</comment>
<keyword evidence="6" id="KW-0378">Hydrolase</keyword>
<dbReference type="AlphaFoldDB" id="A0A2M6WRN8"/>
<dbReference type="EMBL" id="PFAO01000026">
    <property type="protein sequence ID" value="PIT95445.1"/>
    <property type="molecule type" value="Genomic_DNA"/>
</dbReference>
<keyword evidence="5" id="KW-0547">Nucleotide-binding</keyword>
<dbReference type="GO" id="GO:0000166">
    <property type="term" value="F:nucleotide binding"/>
    <property type="evidence" value="ECO:0007669"/>
    <property type="project" value="UniProtKB-KW"/>
</dbReference>
<organism evidence="9 10">
    <name type="scientific">Candidatus Falkowbacteria bacterium CG10_big_fil_rev_8_21_14_0_10_38_22</name>
    <dbReference type="NCBI Taxonomy" id="1974564"/>
    <lineage>
        <taxon>Bacteria</taxon>
        <taxon>Candidatus Falkowiibacteriota</taxon>
    </lineage>
</organism>
<evidence type="ECO:0000256" key="2">
    <source>
        <dbReference type="ARBA" id="ARBA00008389"/>
    </source>
</evidence>
<evidence type="ECO:0000313" key="10">
    <source>
        <dbReference type="Proteomes" id="UP000228964"/>
    </source>
</evidence>
<evidence type="ECO:0000313" key="9">
    <source>
        <dbReference type="EMBL" id="PIT95445.1"/>
    </source>
</evidence>
<dbReference type="GO" id="GO:0000287">
    <property type="term" value="F:magnesium ion binding"/>
    <property type="evidence" value="ECO:0007669"/>
    <property type="project" value="InterPro"/>
</dbReference>
<evidence type="ECO:0000256" key="7">
    <source>
        <dbReference type="ARBA" id="ARBA00022842"/>
    </source>
</evidence>
<name>A0A2M6WRN8_9BACT</name>
<dbReference type="Pfam" id="PF05822">
    <property type="entry name" value="UMPH-1"/>
    <property type="match status" value="1"/>
</dbReference>
<dbReference type="InterPro" id="IPR006434">
    <property type="entry name" value="Pyrimidine_nucleotidase_eu"/>
</dbReference>
<dbReference type="SFLD" id="SFLDG01128">
    <property type="entry name" value="C1.4:_5'-Nucleotidase_Like"/>
    <property type="match status" value="1"/>
</dbReference>
<evidence type="ECO:0000256" key="5">
    <source>
        <dbReference type="ARBA" id="ARBA00022741"/>
    </source>
</evidence>
<dbReference type="EC" id="3.1.3.5" evidence="3"/>
<dbReference type="SUPFAM" id="SSF56784">
    <property type="entry name" value="HAD-like"/>
    <property type="match status" value="1"/>
</dbReference>
<dbReference type="GO" id="GO:0005737">
    <property type="term" value="C:cytoplasm"/>
    <property type="evidence" value="ECO:0007669"/>
    <property type="project" value="InterPro"/>
</dbReference>
<evidence type="ECO:0000256" key="6">
    <source>
        <dbReference type="ARBA" id="ARBA00022801"/>
    </source>
</evidence>
<dbReference type="InterPro" id="IPR036412">
    <property type="entry name" value="HAD-like_sf"/>
</dbReference>
<accession>A0A2M6WRN8</accession>
<gene>
    <name evidence="9" type="ORF">COT96_01245</name>
</gene>
<dbReference type="Gene3D" id="3.40.50.1000">
    <property type="entry name" value="HAD superfamily/HAD-like"/>
    <property type="match status" value="1"/>
</dbReference>
<comment type="similarity">
    <text evidence="2">Belongs to the pyrimidine 5'-nucleotidase family.</text>
</comment>
<dbReference type="PANTHER" id="PTHR13045">
    <property type="entry name" value="5'-NUCLEOTIDASE"/>
    <property type="match status" value="1"/>
</dbReference>
<sequence length="289" mass="33159">MAKQSKNILIPNPKRLAKLKSAFAQAGAKKIHVLADFDKTLTKAFVNGKKIPSLISVLRDEKYLTPNYAEKAYALYHKYHQMENNPRLSMAKKKRAMHDWWTAHFKLLIKSGLNKKDIARAVKSKNIQLRTSGAKFFKLLKYHKIPLVIMSASGLGNESIDLYLKKIKNHSGNIQIISNSFIWDQNGRAIGFNKPIIHSANKDEAEIKNFSKIMETIKHKKNVLLLGDQLSDLDMITGFKYDHLIKIGFYNYKQKNNLAQFRKKYDIIILGDSSLDYVNRLLKEITANP</sequence>
<dbReference type="PANTHER" id="PTHR13045:SF0">
    <property type="entry name" value="7-METHYLGUANOSINE PHOSPHATE-SPECIFIC 5'-NUCLEOTIDASE"/>
    <property type="match status" value="1"/>
</dbReference>